<comment type="subunit">
    <text evidence="8">Component of the Sec protein translocase complex. Heterotrimer consisting of SecY, SecE and SecG subunits. The heterotrimers can form oligomers, although 1 heterotrimer is thought to be able to translocate proteins. Interacts with the ribosome. Interacts with SecDF, and other proteins may be involved. Interacts with SecA.</text>
</comment>
<keyword evidence="7 8" id="KW-0472">Membrane</keyword>
<feature type="transmembrane region" description="Helical" evidence="8">
    <location>
        <begin position="31"/>
        <end position="52"/>
    </location>
</feature>
<dbReference type="InterPro" id="IPR005807">
    <property type="entry name" value="SecE_bac"/>
</dbReference>
<sequence length="62" mass="7308">MRKFINYLKESYTELTKKVSWPTWKELQSSALLVMIASVIFAVVIFAMDFAFDHLMRAIYTL</sequence>
<evidence type="ECO:0000256" key="7">
    <source>
        <dbReference type="ARBA" id="ARBA00023136"/>
    </source>
</evidence>
<keyword evidence="4 8" id="KW-0653">Protein transport</keyword>
<evidence type="ECO:0000256" key="4">
    <source>
        <dbReference type="ARBA" id="ARBA00022927"/>
    </source>
</evidence>
<accession>A0A9D9ESC7</accession>
<gene>
    <name evidence="8 9" type="primary">secE</name>
    <name evidence="9" type="ORF">IAC06_04480</name>
</gene>
<reference evidence="9" key="2">
    <citation type="journal article" date="2021" name="PeerJ">
        <title>Extensive microbial diversity within the chicken gut microbiome revealed by metagenomics and culture.</title>
        <authorList>
            <person name="Gilroy R."/>
            <person name="Ravi A."/>
            <person name="Getino M."/>
            <person name="Pursley I."/>
            <person name="Horton D.L."/>
            <person name="Alikhan N.F."/>
            <person name="Baker D."/>
            <person name="Gharbi K."/>
            <person name="Hall N."/>
            <person name="Watson M."/>
            <person name="Adriaenssens E.M."/>
            <person name="Foster-Nyarko E."/>
            <person name="Jarju S."/>
            <person name="Secka A."/>
            <person name="Antonio M."/>
            <person name="Oren A."/>
            <person name="Chaudhuri R.R."/>
            <person name="La Ragione R."/>
            <person name="Hildebrand F."/>
            <person name="Pallen M.J."/>
        </authorList>
    </citation>
    <scope>NUCLEOTIDE SEQUENCE</scope>
    <source>
        <strain evidence="9">B1-20833</strain>
    </source>
</reference>
<dbReference type="GO" id="GO:0008320">
    <property type="term" value="F:protein transmembrane transporter activity"/>
    <property type="evidence" value="ECO:0007669"/>
    <property type="project" value="UniProtKB-UniRule"/>
</dbReference>
<evidence type="ECO:0000256" key="5">
    <source>
        <dbReference type="ARBA" id="ARBA00022989"/>
    </source>
</evidence>
<evidence type="ECO:0000256" key="1">
    <source>
        <dbReference type="ARBA" id="ARBA00004370"/>
    </source>
</evidence>
<keyword evidence="6 8" id="KW-0811">Translocation</keyword>
<evidence type="ECO:0000313" key="10">
    <source>
        <dbReference type="Proteomes" id="UP000823661"/>
    </source>
</evidence>
<organism evidence="9 10">
    <name type="scientific">Candidatus Cryptobacteroides intestinavium</name>
    <dbReference type="NCBI Taxonomy" id="2840766"/>
    <lineage>
        <taxon>Bacteria</taxon>
        <taxon>Pseudomonadati</taxon>
        <taxon>Bacteroidota</taxon>
        <taxon>Bacteroidia</taxon>
        <taxon>Bacteroidales</taxon>
        <taxon>Candidatus Cryptobacteroides</taxon>
    </lineage>
</organism>
<dbReference type="InterPro" id="IPR001901">
    <property type="entry name" value="Translocase_SecE/Sec61-g"/>
</dbReference>
<dbReference type="EMBL" id="JADIMI010000042">
    <property type="protein sequence ID" value="MBO8452125.1"/>
    <property type="molecule type" value="Genomic_DNA"/>
</dbReference>
<dbReference type="AlphaFoldDB" id="A0A9D9ESC7"/>
<keyword evidence="5 8" id="KW-1133">Transmembrane helix</keyword>
<dbReference type="GO" id="GO:0006605">
    <property type="term" value="P:protein targeting"/>
    <property type="evidence" value="ECO:0007669"/>
    <property type="project" value="UniProtKB-UniRule"/>
</dbReference>
<dbReference type="Proteomes" id="UP000823661">
    <property type="component" value="Unassembled WGS sequence"/>
</dbReference>
<evidence type="ECO:0000256" key="2">
    <source>
        <dbReference type="ARBA" id="ARBA00022448"/>
    </source>
</evidence>
<evidence type="ECO:0000256" key="3">
    <source>
        <dbReference type="ARBA" id="ARBA00022692"/>
    </source>
</evidence>
<reference evidence="9" key="1">
    <citation type="submission" date="2020-10" db="EMBL/GenBank/DDBJ databases">
        <authorList>
            <person name="Gilroy R."/>
        </authorList>
    </citation>
    <scope>NUCLEOTIDE SEQUENCE</scope>
    <source>
        <strain evidence="9">B1-20833</strain>
    </source>
</reference>
<comment type="caution">
    <text evidence="9">The sequence shown here is derived from an EMBL/GenBank/DDBJ whole genome shotgun (WGS) entry which is preliminary data.</text>
</comment>
<name>A0A9D9ESC7_9BACT</name>
<dbReference type="GO" id="GO:0005886">
    <property type="term" value="C:plasma membrane"/>
    <property type="evidence" value="ECO:0007669"/>
    <property type="project" value="UniProtKB-SubCell"/>
</dbReference>
<dbReference type="NCBIfam" id="TIGR00964">
    <property type="entry name" value="secE_bact"/>
    <property type="match status" value="1"/>
</dbReference>
<comment type="subcellular location">
    <subcellularLocation>
        <location evidence="8">Cell membrane</location>
        <topology evidence="8">Single-pass membrane protein</topology>
    </subcellularLocation>
    <subcellularLocation>
        <location evidence="1">Membrane</location>
    </subcellularLocation>
</comment>
<dbReference type="Gene3D" id="1.20.5.1030">
    <property type="entry name" value="Preprotein translocase secy subunit"/>
    <property type="match status" value="1"/>
</dbReference>
<dbReference type="GO" id="GO:0009306">
    <property type="term" value="P:protein secretion"/>
    <property type="evidence" value="ECO:0007669"/>
    <property type="project" value="UniProtKB-UniRule"/>
</dbReference>
<evidence type="ECO:0000256" key="6">
    <source>
        <dbReference type="ARBA" id="ARBA00023010"/>
    </source>
</evidence>
<evidence type="ECO:0000313" key="9">
    <source>
        <dbReference type="EMBL" id="MBO8452125.1"/>
    </source>
</evidence>
<proteinExistence type="inferred from homology"/>
<protein>
    <recommendedName>
        <fullName evidence="8">Protein translocase subunit SecE</fullName>
    </recommendedName>
</protein>
<dbReference type="InterPro" id="IPR038379">
    <property type="entry name" value="SecE_sf"/>
</dbReference>
<comment type="similarity">
    <text evidence="8">Belongs to the SecE/SEC61-gamma family.</text>
</comment>
<keyword evidence="3 8" id="KW-0812">Transmembrane</keyword>
<dbReference type="Pfam" id="PF00584">
    <property type="entry name" value="SecE"/>
    <property type="match status" value="1"/>
</dbReference>
<comment type="function">
    <text evidence="8">Essential subunit of the Sec protein translocation channel SecYEG. Clamps together the 2 halves of SecY. May contact the channel plug during translocation.</text>
</comment>
<dbReference type="HAMAP" id="MF_00422">
    <property type="entry name" value="SecE"/>
    <property type="match status" value="1"/>
</dbReference>
<keyword evidence="8" id="KW-1003">Cell membrane</keyword>
<dbReference type="GO" id="GO:0065002">
    <property type="term" value="P:intracellular protein transmembrane transport"/>
    <property type="evidence" value="ECO:0007669"/>
    <property type="project" value="UniProtKB-UniRule"/>
</dbReference>
<dbReference type="GO" id="GO:0043952">
    <property type="term" value="P:protein transport by the Sec complex"/>
    <property type="evidence" value="ECO:0007669"/>
    <property type="project" value="UniProtKB-UniRule"/>
</dbReference>
<evidence type="ECO:0000256" key="8">
    <source>
        <dbReference type="HAMAP-Rule" id="MF_00422"/>
    </source>
</evidence>
<keyword evidence="2 8" id="KW-0813">Transport</keyword>